<feature type="region of interest" description="Disordered" evidence="2">
    <location>
        <begin position="27"/>
        <end position="51"/>
    </location>
</feature>
<evidence type="ECO:0000313" key="5">
    <source>
        <dbReference type="Proteomes" id="UP001314170"/>
    </source>
</evidence>
<proteinExistence type="predicted"/>
<keyword evidence="5" id="KW-1185">Reference proteome</keyword>
<keyword evidence="1" id="KW-0677">Repeat</keyword>
<dbReference type="Pfam" id="PF07647">
    <property type="entry name" value="SAM_2"/>
    <property type="match status" value="1"/>
</dbReference>
<dbReference type="PANTHER" id="PTHR10627:SF68">
    <property type="entry name" value="F26K24.15 PROTEIN-RELATED"/>
    <property type="match status" value="1"/>
</dbReference>
<evidence type="ECO:0000256" key="2">
    <source>
        <dbReference type="SAM" id="MobiDB-lite"/>
    </source>
</evidence>
<evidence type="ECO:0000259" key="3">
    <source>
        <dbReference type="Pfam" id="PF07647"/>
    </source>
</evidence>
<dbReference type="EMBL" id="CAWUPB010001160">
    <property type="protein sequence ID" value="CAK7342161.1"/>
    <property type="molecule type" value="Genomic_DNA"/>
</dbReference>
<gene>
    <name evidence="4" type="ORF">DCAF_LOCUS16650</name>
</gene>
<dbReference type="CDD" id="cd09487">
    <property type="entry name" value="SAM_superfamily"/>
    <property type="match status" value="1"/>
</dbReference>
<protein>
    <recommendedName>
        <fullName evidence="3">SAM domain-containing protein</fullName>
    </recommendedName>
</protein>
<dbReference type="InterPro" id="IPR013761">
    <property type="entry name" value="SAM/pointed_sf"/>
</dbReference>
<dbReference type="Proteomes" id="UP001314170">
    <property type="component" value="Unassembled WGS sequence"/>
</dbReference>
<accession>A0AAV1RZT3</accession>
<reference evidence="4 5" key="1">
    <citation type="submission" date="2024-01" db="EMBL/GenBank/DDBJ databases">
        <authorList>
            <person name="Waweru B."/>
        </authorList>
    </citation>
    <scope>NUCLEOTIDE SEQUENCE [LARGE SCALE GENOMIC DNA]</scope>
</reference>
<dbReference type="InterPro" id="IPR001660">
    <property type="entry name" value="SAM"/>
</dbReference>
<organism evidence="4 5">
    <name type="scientific">Dovyalis caffra</name>
    <dbReference type="NCBI Taxonomy" id="77055"/>
    <lineage>
        <taxon>Eukaryota</taxon>
        <taxon>Viridiplantae</taxon>
        <taxon>Streptophyta</taxon>
        <taxon>Embryophyta</taxon>
        <taxon>Tracheophyta</taxon>
        <taxon>Spermatophyta</taxon>
        <taxon>Magnoliopsida</taxon>
        <taxon>eudicotyledons</taxon>
        <taxon>Gunneridae</taxon>
        <taxon>Pentapetalae</taxon>
        <taxon>rosids</taxon>
        <taxon>fabids</taxon>
        <taxon>Malpighiales</taxon>
        <taxon>Salicaceae</taxon>
        <taxon>Flacourtieae</taxon>
        <taxon>Dovyalis</taxon>
    </lineage>
</organism>
<name>A0AAV1RZT3_9ROSI</name>
<dbReference type="SUPFAM" id="SSF47769">
    <property type="entry name" value="SAM/Pointed domain"/>
    <property type="match status" value="1"/>
</dbReference>
<dbReference type="AlphaFoldDB" id="A0AAV1RZT3"/>
<dbReference type="PANTHER" id="PTHR10627">
    <property type="entry name" value="SCP160"/>
    <property type="match status" value="1"/>
</dbReference>
<sequence length="336" mass="37650">MNVETERDKVKKEGEREIDAVWLMGKSKQRHLAAKPARKKSSSPNDLDFDGEDGWVIVKKQRVTILVPPLPVRRKSVIPKPGPSKPEAVPVKAVNNKPIGPIETTNTRMPSADEQEKIAPLAPNRGDRITAITPPAQHFSALDKLRRLNVTMEWRKPDQTDAFRSRNMLGVLNISKTIKRPRLLCGPGSFLDGGMLLNQRLRASLLEKKLQKAGGLSRWLASIGLWQFVRIFQGKSFSNFQLVNLSMKKLKDMGADANLEDDTISHPLCPPTKNHWPPLLYSSNQPKMLMPLASRQRKKPSLGYDLAFLADKPSVERDASDCFIWAVTGSVVYSYA</sequence>
<feature type="compositionally biased region" description="Basic residues" evidence="2">
    <location>
        <begin position="27"/>
        <end position="41"/>
    </location>
</feature>
<feature type="domain" description="SAM" evidence="3">
    <location>
        <begin position="215"/>
        <end position="255"/>
    </location>
</feature>
<evidence type="ECO:0000256" key="1">
    <source>
        <dbReference type="ARBA" id="ARBA00022737"/>
    </source>
</evidence>
<evidence type="ECO:0000313" key="4">
    <source>
        <dbReference type="EMBL" id="CAK7342161.1"/>
    </source>
</evidence>
<comment type="caution">
    <text evidence="4">The sequence shown here is derived from an EMBL/GenBank/DDBJ whole genome shotgun (WGS) entry which is preliminary data.</text>
</comment>